<evidence type="ECO:0000313" key="5">
    <source>
        <dbReference type="Proteomes" id="UP001501170"/>
    </source>
</evidence>
<dbReference type="PROSITE" id="PS50977">
    <property type="entry name" value="HTH_TETR_2"/>
    <property type="match status" value="1"/>
</dbReference>
<evidence type="ECO:0000256" key="2">
    <source>
        <dbReference type="PROSITE-ProRule" id="PRU00335"/>
    </source>
</evidence>
<protein>
    <submittedName>
        <fullName evidence="4">TetR/AcrR family transcriptional regulator</fullName>
    </submittedName>
</protein>
<organism evidence="4 5">
    <name type="scientific">Gordonia cholesterolivorans</name>
    <dbReference type="NCBI Taxonomy" id="559625"/>
    <lineage>
        <taxon>Bacteria</taxon>
        <taxon>Bacillati</taxon>
        <taxon>Actinomycetota</taxon>
        <taxon>Actinomycetes</taxon>
        <taxon>Mycobacteriales</taxon>
        <taxon>Gordoniaceae</taxon>
        <taxon>Gordonia</taxon>
    </lineage>
</organism>
<dbReference type="Gene3D" id="1.10.357.10">
    <property type="entry name" value="Tetracycline Repressor, domain 2"/>
    <property type="match status" value="1"/>
</dbReference>
<dbReference type="Pfam" id="PF00440">
    <property type="entry name" value="TetR_N"/>
    <property type="match status" value="1"/>
</dbReference>
<evidence type="ECO:0000256" key="1">
    <source>
        <dbReference type="ARBA" id="ARBA00023125"/>
    </source>
</evidence>
<accession>A0ABN3H625</accession>
<evidence type="ECO:0000313" key="4">
    <source>
        <dbReference type="EMBL" id="GAA2370148.1"/>
    </source>
</evidence>
<keyword evidence="5" id="KW-1185">Reference proteome</keyword>
<sequence length="207" mass="23030">MTEPRLYRGQSMHDRRRDRRRRFCDSAIALFGTDGYAATSVSAVCRHAALSSRQFYEEFGDREHLLRTVYDETEDAASTAVIEAVERSLETAAEIEAVFDAGIRAFVEFFGADPRLTRICFVEAVGVSAEFEEHRAERRTRWGASLDAISAAGAERGLLTARPDPLLWTGFIGAVNAVIVEQVRSADLTTEDTLRVMRTLLRPGVLG</sequence>
<dbReference type="InterPro" id="IPR050109">
    <property type="entry name" value="HTH-type_TetR-like_transc_reg"/>
</dbReference>
<dbReference type="EMBL" id="BAAARB010000003">
    <property type="protein sequence ID" value="GAA2370148.1"/>
    <property type="molecule type" value="Genomic_DNA"/>
</dbReference>
<keyword evidence="1 2" id="KW-0238">DNA-binding</keyword>
<feature type="DNA-binding region" description="H-T-H motif" evidence="2">
    <location>
        <begin position="40"/>
        <end position="59"/>
    </location>
</feature>
<dbReference type="RefSeq" id="WP_062367805.1">
    <property type="nucleotide sequence ID" value="NZ_BAAARB010000003.1"/>
</dbReference>
<dbReference type="Proteomes" id="UP001501170">
    <property type="component" value="Unassembled WGS sequence"/>
</dbReference>
<dbReference type="PANTHER" id="PTHR30055">
    <property type="entry name" value="HTH-TYPE TRANSCRIPTIONAL REGULATOR RUTR"/>
    <property type="match status" value="1"/>
</dbReference>
<dbReference type="PANTHER" id="PTHR30055:SF226">
    <property type="entry name" value="HTH-TYPE TRANSCRIPTIONAL REGULATOR PKSA"/>
    <property type="match status" value="1"/>
</dbReference>
<dbReference type="SUPFAM" id="SSF48498">
    <property type="entry name" value="Tetracyclin repressor-like, C-terminal domain"/>
    <property type="match status" value="1"/>
</dbReference>
<gene>
    <name evidence="4" type="ORF">GCM10009855_06820</name>
</gene>
<dbReference type="InterPro" id="IPR009057">
    <property type="entry name" value="Homeodomain-like_sf"/>
</dbReference>
<feature type="domain" description="HTH tetR-type" evidence="3">
    <location>
        <begin position="17"/>
        <end position="77"/>
    </location>
</feature>
<dbReference type="SUPFAM" id="SSF46689">
    <property type="entry name" value="Homeodomain-like"/>
    <property type="match status" value="1"/>
</dbReference>
<dbReference type="InterPro" id="IPR001647">
    <property type="entry name" value="HTH_TetR"/>
</dbReference>
<name>A0ABN3H625_9ACTN</name>
<evidence type="ECO:0000259" key="3">
    <source>
        <dbReference type="PROSITE" id="PS50977"/>
    </source>
</evidence>
<comment type="caution">
    <text evidence="4">The sequence shown here is derived from an EMBL/GenBank/DDBJ whole genome shotgun (WGS) entry which is preliminary data.</text>
</comment>
<dbReference type="InterPro" id="IPR036271">
    <property type="entry name" value="Tet_transcr_reg_TetR-rel_C_sf"/>
</dbReference>
<reference evidence="4 5" key="1">
    <citation type="journal article" date="2019" name="Int. J. Syst. Evol. Microbiol.">
        <title>The Global Catalogue of Microorganisms (GCM) 10K type strain sequencing project: providing services to taxonomists for standard genome sequencing and annotation.</title>
        <authorList>
            <consortium name="The Broad Institute Genomics Platform"/>
            <consortium name="The Broad Institute Genome Sequencing Center for Infectious Disease"/>
            <person name="Wu L."/>
            <person name="Ma J."/>
        </authorList>
    </citation>
    <scope>NUCLEOTIDE SEQUENCE [LARGE SCALE GENOMIC DNA]</scope>
    <source>
        <strain evidence="4 5">JCM 16227</strain>
    </source>
</reference>
<proteinExistence type="predicted"/>